<dbReference type="InterPro" id="IPR008979">
    <property type="entry name" value="Galactose-bd-like_sf"/>
</dbReference>
<reference evidence="1 2" key="1">
    <citation type="submission" date="2021-07" db="EMBL/GenBank/DDBJ databases">
        <title>Thermus aquaticus gen. n. and sp. n., a nonsporulating extreme thermophile.</title>
        <authorList>
            <person name="Hu C.-J."/>
            <person name="Li W.-J."/>
            <person name="Xian W.-D."/>
        </authorList>
    </citation>
    <scope>NUCLEOTIDE SEQUENCE [LARGE SCALE GENOMIC DNA]</scope>
    <source>
        <strain evidence="1 2">SYSU G05001</strain>
    </source>
</reference>
<name>A0ABS6ZXQ6_9DEIN</name>
<dbReference type="SUPFAM" id="SSF49785">
    <property type="entry name" value="Galactose-binding domain-like"/>
    <property type="match status" value="1"/>
</dbReference>
<evidence type="ECO:0000313" key="1">
    <source>
        <dbReference type="EMBL" id="MBW6394247.1"/>
    </source>
</evidence>
<comment type="caution">
    <text evidence="1">The sequence shown here is derived from an EMBL/GenBank/DDBJ whole genome shotgun (WGS) entry which is preliminary data.</text>
</comment>
<dbReference type="Gene3D" id="2.60.120.260">
    <property type="entry name" value="Galactose-binding domain-like"/>
    <property type="match status" value="1"/>
</dbReference>
<keyword evidence="2" id="KW-1185">Reference proteome</keyword>
<dbReference type="EMBL" id="JAHXRS010000005">
    <property type="protein sequence ID" value="MBW6394247.1"/>
    <property type="molecule type" value="Genomic_DNA"/>
</dbReference>
<proteinExistence type="predicted"/>
<accession>A0ABS6ZXQ6</accession>
<evidence type="ECO:0000313" key="2">
    <source>
        <dbReference type="Proteomes" id="UP000724268"/>
    </source>
</evidence>
<gene>
    <name evidence="1" type="ORF">KZX47_03620</name>
</gene>
<organism evidence="1 2">
    <name type="scientific">Thermus brevis</name>
    <dbReference type="NCBI Taxonomy" id="2862456"/>
    <lineage>
        <taxon>Bacteria</taxon>
        <taxon>Thermotogati</taxon>
        <taxon>Deinococcota</taxon>
        <taxon>Deinococci</taxon>
        <taxon>Thermales</taxon>
        <taxon>Thermaceae</taxon>
        <taxon>Thermus</taxon>
    </lineage>
</organism>
<dbReference type="Proteomes" id="UP000724268">
    <property type="component" value="Unassembled WGS sequence"/>
</dbReference>
<feature type="non-terminal residue" evidence="1">
    <location>
        <position position="113"/>
    </location>
</feature>
<sequence length="113" mass="13178">MRWERAWFLAHEARTPAELPQEGWWEVALPHQWSLGEPGGPEGARLEAEVGWYRLSLPEGGPRRFLYSLGDYYQEAWLDGTYLGRHEGYFFPWLLELPPGRELLLRVSAPKEP</sequence>
<protein>
    <submittedName>
        <fullName evidence="1">Beta-galactosidase</fullName>
    </submittedName>
</protein>